<reference evidence="6 7" key="1">
    <citation type="submission" date="2020-08" db="EMBL/GenBank/DDBJ databases">
        <title>Genomic Encyclopedia of Type Strains, Phase IV (KMG-IV): sequencing the most valuable type-strain genomes for metagenomic binning, comparative biology and taxonomic classification.</title>
        <authorList>
            <person name="Goeker M."/>
        </authorList>
    </citation>
    <scope>NUCLEOTIDE SEQUENCE [LARGE SCALE GENOMIC DNA]</scope>
    <source>
        <strain evidence="6 7">DSM 11590</strain>
    </source>
</reference>
<organism evidence="6 7">
    <name type="scientific">Novispirillum itersonii</name>
    <name type="common">Aquaspirillum itersonii</name>
    <dbReference type="NCBI Taxonomy" id="189"/>
    <lineage>
        <taxon>Bacteria</taxon>
        <taxon>Pseudomonadati</taxon>
        <taxon>Pseudomonadota</taxon>
        <taxon>Alphaproteobacteria</taxon>
        <taxon>Rhodospirillales</taxon>
        <taxon>Novispirillaceae</taxon>
        <taxon>Novispirillum</taxon>
    </lineage>
</organism>
<feature type="transmembrane region" description="Helical" evidence="5">
    <location>
        <begin position="63"/>
        <end position="86"/>
    </location>
</feature>
<dbReference type="EMBL" id="JACIIX010000003">
    <property type="protein sequence ID" value="MBB6209647.1"/>
    <property type="molecule type" value="Genomic_DNA"/>
</dbReference>
<comment type="subcellular location">
    <subcellularLocation>
        <location evidence="1">Membrane</location>
        <topology evidence="1">Multi-pass membrane protein</topology>
    </subcellularLocation>
</comment>
<name>A0A7W9ZDS2_NOVIT</name>
<proteinExistence type="predicted"/>
<sequence>MIAMFWKALSDLGDPAIRKMLALSVVAAIVIFAALFGVTVWALSTAALTAMPWVDMTIDVLGGLAAVMVAWLLFPGTVSAFLSLFLDTVATAVERRDYPGLPPARQTPVLTAVLDGLRLLGLTVGLNLLVLPLYLVPVVNLAVFAVLNGYLLSREYFELAALRRMAKTEVAALRRTHRLRIWGTGMVLAGLLVIPGVNLLAPIIGVAVMVHMVQRLRPAA</sequence>
<accession>A0A7W9ZDS2</accession>
<evidence type="ECO:0000256" key="3">
    <source>
        <dbReference type="ARBA" id="ARBA00022989"/>
    </source>
</evidence>
<dbReference type="Proteomes" id="UP000544872">
    <property type="component" value="Unassembled WGS sequence"/>
</dbReference>
<keyword evidence="2 5" id="KW-0812">Transmembrane</keyword>
<keyword evidence="7" id="KW-1185">Reference proteome</keyword>
<keyword evidence="3 5" id="KW-1133">Transmembrane helix</keyword>
<gene>
    <name evidence="6" type="ORF">FHS48_001055</name>
</gene>
<evidence type="ECO:0000256" key="5">
    <source>
        <dbReference type="SAM" id="Phobius"/>
    </source>
</evidence>
<evidence type="ECO:0000256" key="1">
    <source>
        <dbReference type="ARBA" id="ARBA00004141"/>
    </source>
</evidence>
<comment type="caution">
    <text evidence="6">The sequence shown here is derived from an EMBL/GenBank/DDBJ whole genome shotgun (WGS) entry which is preliminary data.</text>
</comment>
<feature type="transmembrane region" description="Helical" evidence="5">
    <location>
        <begin position="134"/>
        <end position="153"/>
    </location>
</feature>
<protein>
    <submittedName>
        <fullName evidence="6">Uncharacterized protein involved in cysteine biosynthesis</fullName>
    </submittedName>
</protein>
<feature type="transmembrane region" description="Helical" evidence="5">
    <location>
        <begin position="181"/>
        <end position="210"/>
    </location>
</feature>
<keyword evidence="4 5" id="KW-0472">Membrane</keyword>
<evidence type="ECO:0000313" key="7">
    <source>
        <dbReference type="Proteomes" id="UP000544872"/>
    </source>
</evidence>
<evidence type="ECO:0000313" key="6">
    <source>
        <dbReference type="EMBL" id="MBB6209647.1"/>
    </source>
</evidence>
<feature type="transmembrane region" description="Helical" evidence="5">
    <location>
        <begin position="21"/>
        <end position="43"/>
    </location>
</feature>
<evidence type="ECO:0000256" key="2">
    <source>
        <dbReference type="ARBA" id="ARBA00022692"/>
    </source>
</evidence>
<dbReference type="InterPro" id="IPR059112">
    <property type="entry name" value="CysZ/EI24"/>
</dbReference>
<dbReference type="AlphaFoldDB" id="A0A7W9ZDS2"/>
<dbReference type="Pfam" id="PF07264">
    <property type="entry name" value="EI24"/>
    <property type="match status" value="1"/>
</dbReference>
<evidence type="ECO:0000256" key="4">
    <source>
        <dbReference type="ARBA" id="ARBA00023136"/>
    </source>
</evidence>